<feature type="compositionally biased region" description="Polar residues" evidence="1">
    <location>
        <begin position="494"/>
        <end position="506"/>
    </location>
</feature>
<feature type="region of interest" description="Disordered" evidence="1">
    <location>
        <begin position="143"/>
        <end position="162"/>
    </location>
</feature>
<feature type="region of interest" description="Disordered" evidence="1">
    <location>
        <begin position="597"/>
        <end position="616"/>
    </location>
</feature>
<gene>
    <name evidence="2" type="ORF">ANCDUO_13342</name>
</gene>
<dbReference type="EMBL" id="KN735685">
    <property type="protein sequence ID" value="KIH56477.1"/>
    <property type="molecule type" value="Genomic_DNA"/>
</dbReference>
<dbReference type="AlphaFoldDB" id="A0A0C2D357"/>
<sequence>MNFQDQIRVSGLTGNQLLQAIDELKSAADMNDRNSGNSKRTSADSLDHILLDVEEKSVQLESQLSLLERKISESKDINASTRERINQLLLRLNTSSCLVQRTCNGESDNDRKESSTSVLSFEITENDIDRARQIKEEKLTKGLSETVQSSKEDAELNDAHEDNVEEVFQKADAGVTEMANVSEDVHAVSQDSPHNEDSIEEQVGSETKEEASTENNGEEKEEPKEQDLEEEEDIFSQRSFTTNNSLPENENKKNEVENPPDSEDHPDVSKENGTAIPLEEENENDGQEETQEKEDPEEPTLPDENGIDDQTKAVLSEGINNNEHLESDAEANDEEGKEDGSNVPSEDKGDTEKVQLKEIAEEAQENNPENDVNNTAEQSESREQSEGEENVTEDAGQEDQQTKQNGLNSILEVTENGEDEEQSAQDNLEANMEHQEEDSWMNTPGEQEDQPQNKEGEPAEESSELTRVKADENGSGETEKEDENNRGDLEDDPNNSLENGVGNASNQKEENVEQNNGDALQNPSSGNALTENSNEGNNDVTQITSADIIPDKNSNFPQPGESSIVDENNSTIDSPCSILSKNDEENHLQNLSYEINNDGTAVEHNGIPDNERDTSR</sequence>
<feature type="compositionally biased region" description="Basic and acidic residues" evidence="1">
    <location>
        <begin position="345"/>
        <end position="360"/>
    </location>
</feature>
<keyword evidence="3" id="KW-1185">Reference proteome</keyword>
<feature type="compositionally biased region" description="Basic and acidic residues" evidence="1">
    <location>
        <begin position="206"/>
        <end position="226"/>
    </location>
</feature>
<dbReference type="OrthoDB" id="5877708at2759"/>
<dbReference type="Proteomes" id="UP000054047">
    <property type="component" value="Unassembled WGS sequence"/>
</dbReference>
<evidence type="ECO:0000256" key="1">
    <source>
        <dbReference type="SAM" id="MobiDB-lite"/>
    </source>
</evidence>
<feature type="region of interest" description="Disordered" evidence="1">
    <location>
        <begin position="185"/>
        <end position="571"/>
    </location>
</feature>
<proteinExistence type="predicted"/>
<feature type="compositionally biased region" description="Acidic residues" evidence="1">
    <location>
        <begin position="278"/>
        <end position="307"/>
    </location>
</feature>
<evidence type="ECO:0000313" key="2">
    <source>
        <dbReference type="EMBL" id="KIH56477.1"/>
    </source>
</evidence>
<feature type="compositionally biased region" description="Polar residues" evidence="1">
    <location>
        <begin position="552"/>
        <end position="571"/>
    </location>
</feature>
<feature type="compositionally biased region" description="Basic and acidic residues" evidence="1">
    <location>
        <begin position="249"/>
        <end position="270"/>
    </location>
</feature>
<feature type="compositionally biased region" description="Acidic residues" evidence="1">
    <location>
        <begin position="386"/>
        <end position="397"/>
    </location>
</feature>
<accession>A0A0C2D357</accession>
<reference evidence="2 3" key="1">
    <citation type="submission" date="2013-12" db="EMBL/GenBank/DDBJ databases">
        <title>Draft genome of the parsitic nematode Ancylostoma duodenale.</title>
        <authorList>
            <person name="Mitreva M."/>
        </authorList>
    </citation>
    <scope>NUCLEOTIDE SEQUENCE [LARGE SCALE GENOMIC DNA]</scope>
    <source>
        <strain evidence="2 3">Zhejiang</strain>
    </source>
</reference>
<evidence type="ECO:0000313" key="3">
    <source>
        <dbReference type="Proteomes" id="UP000054047"/>
    </source>
</evidence>
<protein>
    <submittedName>
        <fullName evidence="2">Uncharacterized protein</fullName>
    </submittedName>
</protein>
<feature type="compositionally biased region" description="Polar residues" evidence="1">
    <location>
        <begin position="513"/>
        <end position="545"/>
    </location>
</feature>
<feature type="compositionally biased region" description="Polar residues" evidence="1">
    <location>
        <begin position="236"/>
        <end position="246"/>
    </location>
</feature>
<feature type="compositionally biased region" description="Polar residues" evidence="1">
    <location>
        <begin position="365"/>
        <end position="376"/>
    </location>
</feature>
<feature type="compositionally biased region" description="Polar residues" evidence="1">
    <location>
        <begin position="398"/>
        <end position="408"/>
    </location>
</feature>
<organism evidence="2 3">
    <name type="scientific">Ancylostoma duodenale</name>
    <dbReference type="NCBI Taxonomy" id="51022"/>
    <lineage>
        <taxon>Eukaryota</taxon>
        <taxon>Metazoa</taxon>
        <taxon>Ecdysozoa</taxon>
        <taxon>Nematoda</taxon>
        <taxon>Chromadorea</taxon>
        <taxon>Rhabditida</taxon>
        <taxon>Rhabditina</taxon>
        <taxon>Rhabditomorpha</taxon>
        <taxon>Strongyloidea</taxon>
        <taxon>Ancylostomatidae</taxon>
        <taxon>Ancylostomatinae</taxon>
        <taxon>Ancylostoma</taxon>
    </lineage>
</organism>
<feature type="compositionally biased region" description="Acidic residues" evidence="1">
    <location>
        <begin position="328"/>
        <end position="337"/>
    </location>
</feature>
<feature type="compositionally biased region" description="Basic and acidic residues" evidence="1">
    <location>
        <begin position="150"/>
        <end position="162"/>
    </location>
</feature>
<name>A0A0C2D357_9BILA</name>